<dbReference type="AlphaFoldDB" id="A0A6N9QWH0"/>
<reference evidence="2 3" key="1">
    <citation type="submission" date="2019-11" db="EMBL/GenBank/DDBJ databases">
        <title>Draft genome sequence of Kocuria indica DP-K7, a methyl red degrading Actinobacterium.</title>
        <authorList>
            <person name="Kumaran S."/>
            <person name="Tischler D."/>
            <person name="Ngo A.C.R."/>
            <person name="Schultes F."/>
        </authorList>
    </citation>
    <scope>NUCLEOTIDE SEQUENCE [LARGE SCALE GENOMIC DNA]</scope>
    <source>
        <strain evidence="2 3">DP-K7</strain>
    </source>
</reference>
<evidence type="ECO:0000259" key="1">
    <source>
        <dbReference type="Pfam" id="PF03358"/>
    </source>
</evidence>
<gene>
    <name evidence="2" type="ORF">GKZ75_04840</name>
</gene>
<dbReference type="Gene3D" id="3.40.50.360">
    <property type="match status" value="1"/>
</dbReference>
<name>A0A6N9QWH0_9MICC</name>
<dbReference type="InterPro" id="IPR029039">
    <property type="entry name" value="Flavoprotein-like_sf"/>
</dbReference>
<dbReference type="EMBL" id="WMHZ01000005">
    <property type="protein sequence ID" value="NDO77572.1"/>
    <property type="molecule type" value="Genomic_DNA"/>
</dbReference>
<dbReference type="Pfam" id="PF03358">
    <property type="entry name" value="FMN_red"/>
    <property type="match status" value="1"/>
</dbReference>
<comment type="caution">
    <text evidence="2">The sequence shown here is derived from an EMBL/GenBank/DDBJ whole genome shotgun (WGS) entry which is preliminary data.</text>
</comment>
<proteinExistence type="predicted"/>
<dbReference type="RefSeq" id="WP_333485332.1">
    <property type="nucleotide sequence ID" value="NZ_WMHZ01000005.1"/>
</dbReference>
<protein>
    <recommendedName>
        <fullName evidence="1">NADPH-dependent FMN reductase-like domain-containing protein</fullName>
    </recommendedName>
</protein>
<evidence type="ECO:0000313" key="3">
    <source>
        <dbReference type="Proteomes" id="UP000471026"/>
    </source>
</evidence>
<dbReference type="Proteomes" id="UP000471026">
    <property type="component" value="Unassembled WGS sequence"/>
</dbReference>
<feature type="domain" description="NADPH-dependent FMN reductase-like" evidence="1">
    <location>
        <begin position="2"/>
        <end position="65"/>
    </location>
</feature>
<dbReference type="GO" id="GO:0016491">
    <property type="term" value="F:oxidoreductase activity"/>
    <property type="evidence" value="ECO:0007669"/>
    <property type="project" value="InterPro"/>
</dbReference>
<organism evidence="2 3">
    <name type="scientific">Kocuria marina subsp. indica</name>
    <dbReference type="NCBI Taxonomy" id="1049583"/>
    <lineage>
        <taxon>Bacteria</taxon>
        <taxon>Bacillati</taxon>
        <taxon>Actinomycetota</taxon>
        <taxon>Actinomycetes</taxon>
        <taxon>Micrococcales</taxon>
        <taxon>Micrococcaceae</taxon>
        <taxon>Kocuria</taxon>
    </lineage>
</organism>
<accession>A0A6N9QWH0</accession>
<sequence length="92" mass="10243">MGVIVSTTRRNRVGRHIADQVAELATGDDADVRLIDLAEVALPFLDEPDMPARGNYVWDTTKEWARWVVEPHRSEIEAGFAALQAALRSGRD</sequence>
<dbReference type="SUPFAM" id="SSF52218">
    <property type="entry name" value="Flavoproteins"/>
    <property type="match status" value="1"/>
</dbReference>
<evidence type="ECO:0000313" key="2">
    <source>
        <dbReference type="EMBL" id="NDO77572.1"/>
    </source>
</evidence>
<dbReference type="InterPro" id="IPR005025">
    <property type="entry name" value="FMN_Rdtase-like_dom"/>
</dbReference>